<dbReference type="PANTHER" id="PTHR37422">
    <property type="entry name" value="TEICHURONIC ACID BIOSYNTHESIS PROTEIN TUAE"/>
    <property type="match status" value="1"/>
</dbReference>
<feature type="transmembrane region" description="Helical" evidence="5">
    <location>
        <begin position="364"/>
        <end position="380"/>
    </location>
</feature>
<feature type="transmembrane region" description="Helical" evidence="5">
    <location>
        <begin position="182"/>
        <end position="199"/>
    </location>
</feature>
<name>A0A5E7ECB5_PSEFL</name>
<dbReference type="GO" id="GO:0016020">
    <property type="term" value="C:membrane"/>
    <property type="evidence" value="ECO:0007669"/>
    <property type="project" value="UniProtKB-SubCell"/>
</dbReference>
<evidence type="ECO:0000256" key="5">
    <source>
        <dbReference type="SAM" id="Phobius"/>
    </source>
</evidence>
<evidence type="ECO:0000313" key="7">
    <source>
        <dbReference type="EMBL" id="VVO24338.1"/>
    </source>
</evidence>
<evidence type="ECO:0000256" key="1">
    <source>
        <dbReference type="ARBA" id="ARBA00004141"/>
    </source>
</evidence>
<feature type="transmembrane region" description="Helical" evidence="5">
    <location>
        <begin position="89"/>
        <end position="108"/>
    </location>
</feature>
<feature type="domain" description="O-antigen ligase-related" evidence="6">
    <location>
        <begin position="189"/>
        <end position="322"/>
    </location>
</feature>
<feature type="transmembrane region" description="Helical" evidence="5">
    <location>
        <begin position="120"/>
        <end position="138"/>
    </location>
</feature>
<organism evidence="7 8">
    <name type="scientific">Pseudomonas fluorescens</name>
    <dbReference type="NCBI Taxonomy" id="294"/>
    <lineage>
        <taxon>Bacteria</taxon>
        <taxon>Pseudomonadati</taxon>
        <taxon>Pseudomonadota</taxon>
        <taxon>Gammaproteobacteria</taxon>
        <taxon>Pseudomonadales</taxon>
        <taxon>Pseudomonadaceae</taxon>
        <taxon>Pseudomonas</taxon>
    </lineage>
</organism>
<feature type="transmembrane region" description="Helical" evidence="5">
    <location>
        <begin position="12"/>
        <end position="30"/>
    </location>
</feature>
<accession>A0A5E7ECB5</accession>
<dbReference type="Proteomes" id="UP000326018">
    <property type="component" value="Unassembled WGS sequence"/>
</dbReference>
<evidence type="ECO:0000259" key="6">
    <source>
        <dbReference type="Pfam" id="PF04932"/>
    </source>
</evidence>
<evidence type="ECO:0000313" key="8">
    <source>
        <dbReference type="Proteomes" id="UP000326018"/>
    </source>
</evidence>
<evidence type="ECO:0000256" key="2">
    <source>
        <dbReference type="ARBA" id="ARBA00022692"/>
    </source>
</evidence>
<feature type="transmembrane region" description="Helical" evidence="5">
    <location>
        <begin position="305"/>
        <end position="327"/>
    </location>
</feature>
<reference evidence="7 8" key="1">
    <citation type="submission" date="2019-09" db="EMBL/GenBank/DDBJ databases">
        <authorList>
            <person name="Chandra G."/>
            <person name="Truman W A."/>
        </authorList>
    </citation>
    <scope>NUCLEOTIDE SEQUENCE [LARGE SCALE GENOMIC DNA]</scope>
    <source>
        <strain evidence="7">PS712</strain>
    </source>
</reference>
<sequence>MGFSCMKSGKFTVSSYFGTVLCLFLLSFVVGWSSKWTNNLFYGLMVLPGLVFLIKARGAGLFKQPLALGWLAFILWFLVPATIAGEAQFFKHVFYVMMFVMVVGVFSDPQFFRSPAFVRAQFWILALYIFSCALYSWITGEYAVGTRVALLPSRLQNVIYASIWLLCSLALALPFWFKTRRWVEGGLAIVLSIFAVVFVLQTRTALVGVAFLLGIWLLYGLYHRPRLVGSAVVITLVILGLLYAVVHNEAWYQSLWTRGDSYRIEIFNIMVGEWHNCGWLLGCGIDFHTAQMLDGWMPIQHPHNIFVALGLYTGGVGLVLFIGLMLATLWQAWRLRDAWGMYLACALVMLNFDGSLLIGNPDELWPLVLLPAAMILGRALQAQRATLA</sequence>
<keyword evidence="4 5" id="KW-0472">Membrane</keyword>
<feature type="transmembrane region" description="Helical" evidence="5">
    <location>
        <begin position="227"/>
        <end position="246"/>
    </location>
</feature>
<feature type="transmembrane region" description="Helical" evidence="5">
    <location>
        <begin position="339"/>
        <end position="358"/>
    </location>
</feature>
<gene>
    <name evidence="7" type="ORF">PS712_04494</name>
</gene>
<dbReference type="Pfam" id="PF04932">
    <property type="entry name" value="Wzy_C"/>
    <property type="match status" value="1"/>
</dbReference>
<comment type="subcellular location">
    <subcellularLocation>
        <location evidence="1">Membrane</location>
        <topology evidence="1">Multi-pass membrane protein</topology>
    </subcellularLocation>
</comment>
<keyword evidence="2 5" id="KW-0812">Transmembrane</keyword>
<evidence type="ECO:0000256" key="3">
    <source>
        <dbReference type="ARBA" id="ARBA00022989"/>
    </source>
</evidence>
<evidence type="ECO:0000256" key="4">
    <source>
        <dbReference type="ARBA" id="ARBA00023136"/>
    </source>
</evidence>
<dbReference type="EMBL" id="CABVIB010000027">
    <property type="protein sequence ID" value="VVO24338.1"/>
    <property type="molecule type" value="Genomic_DNA"/>
</dbReference>
<feature type="transmembrane region" description="Helical" evidence="5">
    <location>
        <begin position="158"/>
        <end position="177"/>
    </location>
</feature>
<dbReference type="InterPro" id="IPR007016">
    <property type="entry name" value="O-antigen_ligase-rel_domated"/>
</dbReference>
<proteinExistence type="predicted"/>
<dbReference type="PANTHER" id="PTHR37422:SF13">
    <property type="entry name" value="LIPOPOLYSACCHARIDE BIOSYNTHESIS PROTEIN PA4999-RELATED"/>
    <property type="match status" value="1"/>
</dbReference>
<dbReference type="AlphaFoldDB" id="A0A5E7ECB5"/>
<feature type="transmembrane region" description="Helical" evidence="5">
    <location>
        <begin position="36"/>
        <end position="54"/>
    </location>
</feature>
<keyword evidence="3 5" id="KW-1133">Transmembrane helix</keyword>
<protein>
    <recommendedName>
        <fullName evidence="6">O-antigen ligase-related domain-containing protein</fullName>
    </recommendedName>
</protein>
<dbReference type="InterPro" id="IPR051533">
    <property type="entry name" value="WaaL-like"/>
</dbReference>
<feature type="transmembrane region" description="Helical" evidence="5">
    <location>
        <begin position="205"/>
        <end position="222"/>
    </location>
</feature>
<feature type="transmembrane region" description="Helical" evidence="5">
    <location>
        <begin position="66"/>
        <end position="83"/>
    </location>
</feature>